<feature type="compositionally biased region" description="Low complexity" evidence="3">
    <location>
        <begin position="514"/>
        <end position="523"/>
    </location>
</feature>
<dbReference type="Pfam" id="PF00018">
    <property type="entry name" value="SH3_1"/>
    <property type="match status" value="1"/>
</dbReference>
<feature type="compositionally biased region" description="Polar residues" evidence="3">
    <location>
        <begin position="797"/>
        <end position="818"/>
    </location>
</feature>
<dbReference type="Proteomes" id="UP001194746">
    <property type="component" value="Unassembled WGS sequence"/>
</dbReference>
<evidence type="ECO:0000259" key="5">
    <source>
        <dbReference type="PROSITE" id="PS50003"/>
    </source>
</evidence>
<dbReference type="SUPFAM" id="SSF50044">
    <property type="entry name" value="SH3-domain"/>
    <property type="match status" value="1"/>
</dbReference>
<dbReference type="PANTHER" id="PTHR12092:SF16">
    <property type="entry name" value="PH DOMAIN-CONTAINING PROTEIN"/>
    <property type="match status" value="1"/>
</dbReference>
<feature type="compositionally biased region" description="Low complexity" evidence="3">
    <location>
        <begin position="318"/>
        <end position="333"/>
    </location>
</feature>
<dbReference type="Gene3D" id="1.10.150.50">
    <property type="entry name" value="Transcription Factor, Ets-1"/>
    <property type="match status" value="1"/>
</dbReference>
<feature type="region of interest" description="Disordered" evidence="3">
    <location>
        <begin position="913"/>
        <end position="984"/>
    </location>
</feature>
<sequence length="984" mass="107353">MALSSPPRGVLPGEVLLVIHDFTARGPDELSLKRGAKIELVELDDGFGDGWYLGKDLESEKSGLFPGVYTTVAPKVPIRQQGHGTESNGEQTTDNPTLVEAIASPKSGESTPHASRHTSASDMRPPSLDNETSTSSPKQPHRSSSSPLPTSQMAIDIQQSIRQTFDGHLNGGQDSPVMNETLSVIDEHITDLSTPRHSTVTATAQESKAGNDSASEYSSTFDHRMSYINGQETDEEEEIMPSEAEVRSWNQTETSKHLRQLGIEARHCDLFEEQEITGDVLLDMDQDFIFMKEFDFGVMGKRLKTWHKIKAFQDEVKGVQQSQRKSSRSSASGFNGPGEERSLSRAGHTGPFLPRIPNLRSSAGSIQHPRLVSNNIQSNMSSPLTPQTPTWMDHSRRPSAASVRDINHSRRHSSIDTTSRYSSAADVSPNPSHRKKGSFDRSWSLNAAPQRAPARPGSAMRASTESVLPQEGFRRVESNASDSAIAVADDLDRGYFSGPEGDPRKTSRFLQKRSSVGGSFSSSLADEPYKLKVNKRHSRIGSVDSMRDTVPYPPTTAKSFTSPLPKSRFRSLSTRMTDRHGHQSTTGEGKPSFFASFGPLVGRNETDSTKGAGSLPLQQIKNAGPKFRRAVGLRAMSDIIGKGSDTSPAPGSPVRDTDPSARTGSTTPSTSKSSERHSTDGSGKATEGGTMLPRARTVKSSAKSKKDTSAYTRGLEKKSPHQQMQGCDYAGWMKKKSSNLMTTWKPRLFVLRGRRLSYYYSENDTEERGLIDITAHRVLRADHDPIVALHATITGATASPTSPLNADSPTSDKASGSEASLRASKPTGEGPFFFKLVPPKQGTSRTVQFTKPAIHYFQVDNVKEGRLWMAALMKATIERDMQLPVETSNKQRTISLKEARQMNQRPPALMVQQAATTEENDNKAEPPATAQEEESGLNIQGLSLEELDRNGDGDEEKRTSNHLGSIDTGPSLLAESSPPMPKSD</sequence>
<evidence type="ECO:0000256" key="1">
    <source>
        <dbReference type="ARBA" id="ARBA00022443"/>
    </source>
</evidence>
<feature type="region of interest" description="Disordered" evidence="3">
    <location>
        <begin position="540"/>
        <end position="621"/>
    </location>
</feature>
<evidence type="ECO:0000256" key="2">
    <source>
        <dbReference type="PROSITE-ProRule" id="PRU00192"/>
    </source>
</evidence>
<dbReference type="CDD" id="cd09535">
    <property type="entry name" value="SAM_BOI-like_fungal"/>
    <property type="match status" value="1"/>
</dbReference>
<feature type="compositionally biased region" description="Low complexity" evidence="3">
    <location>
        <begin position="663"/>
        <end position="672"/>
    </location>
</feature>
<dbReference type="PROSITE" id="PS50002">
    <property type="entry name" value="SH3"/>
    <property type="match status" value="1"/>
</dbReference>
<evidence type="ECO:0000259" key="4">
    <source>
        <dbReference type="PROSITE" id="PS50002"/>
    </source>
</evidence>
<feature type="compositionally biased region" description="Polar residues" evidence="3">
    <location>
        <begin position="376"/>
        <end position="390"/>
    </location>
</feature>
<dbReference type="SMART" id="SM00233">
    <property type="entry name" value="PH"/>
    <property type="match status" value="1"/>
</dbReference>
<reference evidence="6" key="2">
    <citation type="submission" date="2020-02" db="EMBL/GenBank/DDBJ databases">
        <authorList>
            <person name="Gilchrist C.L.M."/>
            <person name="Chooi Y.-H."/>
        </authorList>
    </citation>
    <scope>NUCLEOTIDE SEQUENCE</scope>
    <source>
        <strain evidence="6">MST-FP2251</strain>
    </source>
</reference>
<feature type="compositionally biased region" description="Basic and acidic residues" evidence="3">
    <location>
        <begin position="704"/>
        <end position="719"/>
    </location>
</feature>
<evidence type="ECO:0000313" key="7">
    <source>
        <dbReference type="Proteomes" id="UP001194746"/>
    </source>
</evidence>
<dbReference type="FunFam" id="1.10.150.50:FF:000082">
    <property type="entry name" value="Polarized growth protein boi2"/>
    <property type="match status" value="1"/>
</dbReference>
<dbReference type="Pfam" id="PF07647">
    <property type="entry name" value="SAM_2"/>
    <property type="match status" value="1"/>
</dbReference>
<feature type="region of interest" description="Disordered" evidence="3">
    <location>
        <begin position="104"/>
        <end position="150"/>
    </location>
</feature>
<dbReference type="AlphaFoldDB" id="A0AAD4CCN9"/>
<organism evidence="6 7">
    <name type="scientific">Aspergillus nanangensis</name>
    <dbReference type="NCBI Taxonomy" id="2582783"/>
    <lineage>
        <taxon>Eukaryota</taxon>
        <taxon>Fungi</taxon>
        <taxon>Dikarya</taxon>
        <taxon>Ascomycota</taxon>
        <taxon>Pezizomycotina</taxon>
        <taxon>Eurotiomycetes</taxon>
        <taxon>Eurotiomycetidae</taxon>
        <taxon>Eurotiales</taxon>
        <taxon>Aspergillaceae</taxon>
        <taxon>Aspergillus</taxon>
        <taxon>Aspergillus subgen. Circumdati</taxon>
    </lineage>
</organism>
<dbReference type="SMART" id="SM00326">
    <property type="entry name" value="SH3"/>
    <property type="match status" value="1"/>
</dbReference>
<feature type="compositionally biased region" description="Polar residues" evidence="3">
    <location>
        <begin position="556"/>
        <end position="575"/>
    </location>
</feature>
<feature type="region of interest" description="Disordered" evidence="3">
    <location>
        <begin position="77"/>
        <end position="96"/>
    </location>
</feature>
<feature type="region of interest" description="Disordered" evidence="3">
    <location>
        <begin position="639"/>
        <end position="724"/>
    </location>
</feature>
<accession>A0AAD4CCN9</accession>
<dbReference type="InterPro" id="IPR001452">
    <property type="entry name" value="SH3_domain"/>
</dbReference>
<dbReference type="PROSITE" id="PS50003">
    <property type="entry name" value="PH_DOMAIN"/>
    <property type="match status" value="1"/>
</dbReference>
<feature type="region of interest" description="Disordered" evidence="3">
    <location>
        <begin position="797"/>
        <end position="832"/>
    </location>
</feature>
<dbReference type="InterPro" id="IPR013761">
    <property type="entry name" value="SAM/pointed_sf"/>
</dbReference>
<dbReference type="InterPro" id="IPR036028">
    <property type="entry name" value="SH3-like_dom_sf"/>
</dbReference>
<keyword evidence="1 2" id="KW-0728">SH3 domain</keyword>
<protein>
    <submittedName>
        <fullName evidence="6">Polar growth protein</fullName>
    </submittedName>
</protein>
<feature type="compositionally biased region" description="Polar residues" evidence="3">
    <location>
        <begin position="82"/>
        <end position="96"/>
    </location>
</feature>
<name>A0AAD4CCN9_ASPNN</name>
<evidence type="ECO:0000256" key="3">
    <source>
        <dbReference type="SAM" id="MobiDB-lite"/>
    </source>
</evidence>
<feature type="domain" description="PH" evidence="5">
    <location>
        <begin position="726"/>
        <end position="877"/>
    </location>
</feature>
<dbReference type="InterPro" id="IPR037370">
    <property type="entry name" value="Pleckstrin"/>
</dbReference>
<feature type="region of interest" description="Disordered" evidence="3">
    <location>
        <begin position="376"/>
        <end position="468"/>
    </location>
</feature>
<feature type="compositionally biased region" description="Low complexity" evidence="3">
    <location>
        <begin position="133"/>
        <end position="147"/>
    </location>
</feature>
<dbReference type="GO" id="GO:0005886">
    <property type="term" value="C:plasma membrane"/>
    <property type="evidence" value="ECO:0007669"/>
    <property type="project" value="TreeGrafter"/>
</dbReference>
<dbReference type="InterPro" id="IPR001660">
    <property type="entry name" value="SAM"/>
</dbReference>
<dbReference type="EMBL" id="VCAU01000137">
    <property type="protein sequence ID" value="KAF9884026.1"/>
    <property type="molecule type" value="Genomic_DNA"/>
</dbReference>
<dbReference type="PANTHER" id="PTHR12092">
    <property type="entry name" value="PLECKSTRIN"/>
    <property type="match status" value="1"/>
</dbReference>
<feature type="region of interest" description="Disordered" evidence="3">
    <location>
        <begin position="315"/>
        <end position="362"/>
    </location>
</feature>
<dbReference type="GO" id="GO:0030036">
    <property type="term" value="P:actin cytoskeleton organization"/>
    <property type="evidence" value="ECO:0007669"/>
    <property type="project" value="TreeGrafter"/>
</dbReference>
<dbReference type="InterPro" id="IPR001849">
    <property type="entry name" value="PH_domain"/>
</dbReference>
<proteinExistence type="predicted"/>
<dbReference type="InterPro" id="IPR011993">
    <property type="entry name" value="PH-like_dom_sf"/>
</dbReference>
<feature type="compositionally biased region" description="Polar residues" evidence="3">
    <location>
        <begin position="107"/>
        <end position="121"/>
    </location>
</feature>
<feature type="domain" description="SH3" evidence="4">
    <location>
        <begin position="11"/>
        <end position="75"/>
    </location>
</feature>
<dbReference type="SUPFAM" id="SSF47769">
    <property type="entry name" value="SAM/Pointed domain"/>
    <property type="match status" value="1"/>
</dbReference>
<dbReference type="Pfam" id="PF00169">
    <property type="entry name" value="PH"/>
    <property type="match status" value="1"/>
</dbReference>
<feature type="region of interest" description="Disordered" evidence="3">
    <location>
        <begin position="495"/>
        <end position="524"/>
    </location>
</feature>
<gene>
    <name evidence="6" type="primary">BOI2</name>
    <name evidence="6" type="ORF">FE257_002364</name>
</gene>
<dbReference type="SUPFAM" id="SSF50729">
    <property type="entry name" value="PH domain-like"/>
    <property type="match status" value="1"/>
</dbReference>
<dbReference type="Gene3D" id="2.30.29.30">
    <property type="entry name" value="Pleckstrin-homology domain (PH domain)/Phosphotyrosine-binding domain (PTB)"/>
    <property type="match status" value="1"/>
</dbReference>
<keyword evidence="7" id="KW-1185">Reference proteome</keyword>
<dbReference type="Gene3D" id="2.30.30.40">
    <property type="entry name" value="SH3 Domains"/>
    <property type="match status" value="1"/>
</dbReference>
<evidence type="ECO:0000313" key="6">
    <source>
        <dbReference type="EMBL" id="KAF9884026.1"/>
    </source>
</evidence>
<comment type="caution">
    <text evidence="6">The sequence shown here is derived from an EMBL/GenBank/DDBJ whole genome shotgun (WGS) entry which is preliminary data.</text>
</comment>
<feature type="compositionally biased region" description="Basic and acidic residues" evidence="3">
    <location>
        <begin position="946"/>
        <end position="959"/>
    </location>
</feature>
<reference evidence="6" key="1">
    <citation type="journal article" date="2019" name="Beilstein J. Org. Chem.">
        <title>Nanangenines: drimane sesquiterpenoids as the dominant metabolite cohort of a novel Australian fungus, Aspergillus nanangensis.</title>
        <authorList>
            <person name="Lacey H.J."/>
            <person name="Gilchrist C.L.M."/>
            <person name="Crombie A."/>
            <person name="Kalaitzis J.A."/>
            <person name="Vuong D."/>
            <person name="Rutledge P.J."/>
            <person name="Turner P."/>
            <person name="Pitt J.I."/>
            <person name="Lacey E."/>
            <person name="Chooi Y.H."/>
            <person name="Piggott A.M."/>
        </authorList>
    </citation>
    <scope>NUCLEOTIDE SEQUENCE</scope>
    <source>
        <strain evidence="6">MST-FP2251</strain>
    </source>
</reference>